<dbReference type="RefSeq" id="XP_033599208.1">
    <property type="nucleotide sequence ID" value="XM_033749961.1"/>
</dbReference>
<reference evidence="3" key="1">
    <citation type="journal article" date="2020" name="Stud. Mycol.">
        <title>101 Dothideomycetes genomes: a test case for predicting lifestyles and emergence of pathogens.</title>
        <authorList>
            <person name="Haridas S."/>
            <person name="Albert R."/>
            <person name="Binder M."/>
            <person name="Bloem J."/>
            <person name="Labutti K."/>
            <person name="Salamov A."/>
            <person name="Andreopoulos B."/>
            <person name="Baker S."/>
            <person name="Barry K."/>
            <person name="Bills G."/>
            <person name="Bluhm B."/>
            <person name="Cannon C."/>
            <person name="Castanera R."/>
            <person name="Culley D."/>
            <person name="Daum C."/>
            <person name="Ezra D."/>
            <person name="Gonzalez J."/>
            <person name="Henrissat B."/>
            <person name="Kuo A."/>
            <person name="Liang C."/>
            <person name="Lipzen A."/>
            <person name="Lutzoni F."/>
            <person name="Magnuson J."/>
            <person name="Mondo S."/>
            <person name="Nolan M."/>
            <person name="Ohm R."/>
            <person name="Pangilinan J."/>
            <person name="Park H.-J."/>
            <person name="Ramirez L."/>
            <person name="Alfaro M."/>
            <person name="Sun H."/>
            <person name="Tritt A."/>
            <person name="Yoshinaga Y."/>
            <person name="Zwiers L.-H."/>
            <person name="Turgeon B."/>
            <person name="Goodwin S."/>
            <person name="Spatafora J."/>
            <person name="Crous P."/>
            <person name="Grigoriev I."/>
        </authorList>
    </citation>
    <scope>NUCLEOTIDE SEQUENCE</scope>
    <source>
        <strain evidence="3">CBS 121739</strain>
    </source>
</reference>
<evidence type="ECO:0000256" key="1">
    <source>
        <dbReference type="SAM" id="Phobius"/>
    </source>
</evidence>
<dbReference type="Proteomes" id="UP000799437">
    <property type="component" value="Unassembled WGS sequence"/>
</dbReference>
<dbReference type="OrthoDB" id="5396681at2759"/>
<dbReference type="InterPro" id="IPR058257">
    <property type="entry name" value="CorA-like_dom"/>
</dbReference>
<keyword evidence="1" id="KW-1133">Transmembrane helix</keyword>
<keyword evidence="4" id="KW-1185">Reference proteome</keyword>
<feature type="domain" description="CorA-like transporter" evidence="2">
    <location>
        <begin position="10"/>
        <end position="302"/>
    </location>
</feature>
<proteinExistence type="predicted"/>
<dbReference type="GeneID" id="54491015"/>
<evidence type="ECO:0000259" key="2">
    <source>
        <dbReference type="Pfam" id="PF26616"/>
    </source>
</evidence>
<feature type="transmembrane region" description="Helical" evidence="1">
    <location>
        <begin position="428"/>
        <end position="450"/>
    </location>
</feature>
<name>A0A6A6W5C0_9PEZI</name>
<organism evidence="3 4">
    <name type="scientific">Pseudovirgaria hyperparasitica</name>
    <dbReference type="NCBI Taxonomy" id="470096"/>
    <lineage>
        <taxon>Eukaryota</taxon>
        <taxon>Fungi</taxon>
        <taxon>Dikarya</taxon>
        <taxon>Ascomycota</taxon>
        <taxon>Pezizomycotina</taxon>
        <taxon>Dothideomycetes</taxon>
        <taxon>Dothideomycetes incertae sedis</taxon>
        <taxon>Acrospermales</taxon>
        <taxon>Acrospermaceae</taxon>
        <taxon>Pseudovirgaria</taxon>
    </lineage>
</organism>
<dbReference type="EMBL" id="ML996575">
    <property type="protein sequence ID" value="KAF2756757.1"/>
    <property type="molecule type" value="Genomic_DNA"/>
</dbReference>
<keyword evidence="1" id="KW-0812">Transmembrane</keyword>
<protein>
    <recommendedName>
        <fullName evidence="2">CorA-like transporter domain-containing protein</fullName>
    </recommendedName>
</protein>
<accession>A0A6A6W5C0</accession>
<evidence type="ECO:0000313" key="3">
    <source>
        <dbReference type="EMBL" id="KAF2756757.1"/>
    </source>
</evidence>
<feature type="transmembrane region" description="Helical" evidence="1">
    <location>
        <begin position="475"/>
        <end position="492"/>
    </location>
</feature>
<evidence type="ECO:0000313" key="4">
    <source>
        <dbReference type="Proteomes" id="UP000799437"/>
    </source>
</evidence>
<keyword evidence="1" id="KW-0472">Membrane</keyword>
<sequence length="534" mass="61185">MFLVDHQLAESIRGAHKYPQNIITRTLDACAWTLTSATTSLDKATPSLFVKREEEVDLTFRDIDPQEGLKKTNIHLEGKELEWLGVQSRMNEECPRKPPFIYAQRRDPKCRFIYIYGIHSRAALKVSRSMLTNVLSYHEVMPAYLDFILAFGLKYEPDDLKFSAFMEQTTLSAPRGPVTTELGRSGRQFQLCYNLRTATKKSEENGLGNHQEWSIQPAAIHHQFDVIEGTTLWIVTKGGRDLYHRYKDFSASSVRPSGLAFTSPEECLRSSLSTHLMFCRWATEGWRWFLKWLEMTVEEETQLAGYSPSKNYRSEHLMRLHRHLDKAAGIVIALETNVEILTLLREYYCKLVSRHDYPSALKNACSDDLHCFDTKLGVMVHNSKMELFRAKSLVEIVKDRKELIVQHLQTQASERIEAVSNRMEREAIAVRMLTIVFGVYLPGSFVSAFFSTDVVHYSANDNEKVVFSSIALDRWLQLTVPLTALTLIFVYWSHSFANKSAMFNKFMLANARGIARSVGSFALRKRASTDSTMV</sequence>
<dbReference type="AlphaFoldDB" id="A0A6A6W5C0"/>
<dbReference type="Pfam" id="PF26616">
    <property type="entry name" value="CorA-like"/>
    <property type="match status" value="1"/>
</dbReference>
<gene>
    <name evidence="3" type="ORF">EJ05DRAFT_76466</name>
</gene>